<protein>
    <submittedName>
        <fullName evidence="2">Uncharacterized protein</fullName>
    </submittedName>
</protein>
<name>A0A8J9SIM7_PHATR</name>
<organism evidence="2">
    <name type="scientific">Phaeodactylum tricornutum</name>
    <name type="common">Diatom</name>
    <dbReference type="NCBI Taxonomy" id="2850"/>
    <lineage>
        <taxon>Eukaryota</taxon>
        <taxon>Sar</taxon>
        <taxon>Stramenopiles</taxon>
        <taxon>Ochrophyta</taxon>
        <taxon>Bacillariophyta</taxon>
        <taxon>Bacillariophyceae</taxon>
        <taxon>Bacillariophycidae</taxon>
        <taxon>Naviculales</taxon>
        <taxon>Phaeodactylaceae</taxon>
        <taxon>Phaeodactylum</taxon>
    </lineage>
</organism>
<evidence type="ECO:0000256" key="1">
    <source>
        <dbReference type="SAM" id="Phobius"/>
    </source>
</evidence>
<reference evidence="2" key="1">
    <citation type="submission" date="2022-02" db="EMBL/GenBank/DDBJ databases">
        <authorList>
            <person name="Giguere J D."/>
        </authorList>
    </citation>
    <scope>NUCLEOTIDE SEQUENCE</scope>
    <source>
        <strain evidence="2">CCAP 1055/1</strain>
    </source>
</reference>
<proteinExistence type="predicted"/>
<dbReference type="AlphaFoldDB" id="A0A8J9SIM7"/>
<feature type="transmembrane region" description="Helical" evidence="1">
    <location>
        <begin position="139"/>
        <end position="159"/>
    </location>
</feature>
<sequence length="186" mass="21396">MKETGRCRLSHYRVFSTRTPTDLRETYEFLDISSDFNPISATEALSPDDLAWGTMLALLLAVLATFLQSRRSQNDFVPSRIEPSLADNWRNSTATTFIDNTTSATPFEEWKEISKPENYVWYNADLRAKQQLRHTRPSTYTFAQGWTLVALFVIFAPIFSFEFALTVSRQILCALERTQGLCDPYQ</sequence>
<keyword evidence="1" id="KW-0472">Membrane</keyword>
<accession>A0A8J9SIM7</accession>
<evidence type="ECO:0000313" key="2">
    <source>
        <dbReference type="EMBL" id="CAG9293864.1"/>
    </source>
</evidence>
<dbReference type="Proteomes" id="UP000836788">
    <property type="component" value="Chromosome 8"/>
</dbReference>
<dbReference type="EMBL" id="OU594949">
    <property type="protein sequence ID" value="CAG9293864.1"/>
    <property type="molecule type" value="Genomic_DNA"/>
</dbReference>
<feature type="transmembrane region" description="Helical" evidence="1">
    <location>
        <begin position="50"/>
        <end position="67"/>
    </location>
</feature>
<keyword evidence="1" id="KW-0812">Transmembrane</keyword>
<gene>
    <name evidence="2" type="ORF">PTTT1_LOCUS52849</name>
</gene>
<keyword evidence="1" id="KW-1133">Transmembrane helix</keyword>